<protein>
    <recommendedName>
        <fullName evidence="1">F-box domain-containing protein</fullName>
    </recommendedName>
</protein>
<name>A0A6A6QEG1_9PEZI</name>
<proteinExistence type="predicted"/>
<dbReference type="OrthoDB" id="3800738at2759"/>
<organism evidence="2 3">
    <name type="scientific">Lophium mytilinum</name>
    <dbReference type="NCBI Taxonomy" id="390894"/>
    <lineage>
        <taxon>Eukaryota</taxon>
        <taxon>Fungi</taxon>
        <taxon>Dikarya</taxon>
        <taxon>Ascomycota</taxon>
        <taxon>Pezizomycotina</taxon>
        <taxon>Dothideomycetes</taxon>
        <taxon>Pleosporomycetidae</taxon>
        <taxon>Mytilinidiales</taxon>
        <taxon>Mytilinidiaceae</taxon>
        <taxon>Lophium</taxon>
    </lineage>
</organism>
<feature type="domain" description="F-box" evidence="1">
    <location>
        <begin position="11"/>
        <end position="51"/>
    </location>
</feature>
<dbReference type="SUPFAM" id="SSF81383">
    <property type="entry name" value="F-box domain"/>
    <property type="match status" value="1"/>
</dbReference>
<dbReference type="Proteomes" id="UP000799750">
    <property type="component" value="Unassembled WGS sequence"/>
</dbReference>
<dbReference type="SMART" id="SM00256">
    <property type="entry name" value="FBOX"/>
    <property type="match status" value="1"/>
</dbReference>
<dbReference type="Pfam" id="PF00646">
    <property type="entry name" value="F-box"/>
    <property type="match status" value="1"/>
</dbReference>
<gene>
    <name evidence="2" type="ORF">BU16DRAFT_155039</name>
</gene>
<evidence type="ECO:0000313" key="2">
    <source>
        <dbReference type="EMBL" id="KAF2490499.1"/>
    </source>
</evidence>
<accession>A0A6A6QEG1</accession>
<evidence type="ECO:0000259" key="1">
    <source>
        <dbReference type="SMART" id="SM00256"/>
    </source>
</evidence>
<dbReference type="InterPro" id="IPR001810">
    <property type="entry name" value="F-box_dom"/>
</dbReference>
<dbReference type="EMBL" id="MU004197">
    <property type="protein sequence ID" value="KAF2490499.1"/>
    <property type="molecule type" value="Genomic_DNA"/>
</dbReference>
<dbReference type="Gene3D" id="1.20.1280.50">
    <property type="match status" value="1"/>
</dbReference>
<keyword evidence="3" id="KW-1185">Reference proteome</keyword>
<reference evidence="2" key="1">
    <citation type="journal article" date="2020" name="Stud. Mycol.">
        <title>101 Dothideomycetes genomes: a test case for predicting lifestyles and emergence of pathogens.</title>
        <authorList>
            <person name="Haridas S."/>
            <person name="Albert R."/>
            <person name="Binder M."/>
            <person name="Bloem J."/>
            <person name="Labutti K."/>
            <person name="Salamov A."/>
            <person name="Andreopoulos B."/>
            <person name="Baker S."/>
            <person name="Barry K."/>
            <person name="Bills G."/>
            <person name="Bluhm B."/>
            <person name="Cannon C."/>
            <person name="Castanera R."/>
            <person name="Culley D."/>
            <person name="Daum C."/>
            <person name="Ezra D."/>
            <person name="Gonzalez J."/>
            <person name="Henrissat B."/>
            <person name="Kuo A."/>
            <person name="Liang C."/>
            <person name="Lipzen A."/>
            <person name="Lutzoni F."/>
            <person name="Magnuson J."/>
            <person name="Mondo S."/>
            <person name="Nolan M."/>
            <person name="Ohm R."/>
            <person name="Pangilinan J."/>
            <person name="Park H.-J."/>
            <person name="Ramirez L."/>
            <person name="Alfaro M."/>
            <person name="Sun H."/>
            <person name="Tritt A."/>
            <person name="Yoshinaga Y."/>
            <person name="Zwiers L.-H."/>
            <person name="Turgeon B."/>
            <person name="Goodwin S."/>
            <person name="Spatafora J."/>
            <person name="Crous P."/>
            <person name="Grigoriev I."/>
        </authorList>
    </citation>
    <scope>NUCLEOTIDE SEQUENCE</scope>
    <source>
        <strain evidence="2">CBS 269.34</strain>
    </source>
</reference>
<sequence>MEASAMDRVLGVTELLENILLKLPIRDIFQAQRVCKQWKTLIDTSPSLQQAMWLVPLSLSSPPAEYETYPCPEDLPLFRPYAIDRHIVKTKHLNPVLPQRYGGAKLMISGLLLHWEPFLDANTLAIPAADVDSFSPGRKGYAQANWGKMQVCKPLITNAQAFCFSRVGGGSMRISPFMELHNDTGVTMEDVVKAIAGLQSRQSG</sequence>
<dbReference type="AlphaFoldDB" id="A0A6A6QEG1"/>
<dbReference type="InterPro" id="IPR036047">
    <property type="entry name" value="F-box-like_dom_sf"/>
</dbReference>
<evidence type="ECO:0000313" key="3">
    <source>
        <dbReference type="Proteomes" id="UP000799750"/>
    </source>
</evidence>